<evidence type="ECO:0000313" key="3">
    <source>
        <dbReference type="Proteomes" id="UP000507470"/>
    </source>
</evidence>
<name>A0A6J8B3E4_MYTCO</name>
<keyword evidence="3" id="KW-1185">Reference proteome</keyword>
<organism evidence="2 3">
    <name type="scientific">Mytilus coruscus</name>
    <name type="common">Sea mussel</name>
    <dbReference type="NCBI Taxonomy" id="42192"/>
    <lineage>
        <taxon>Eukaryota</taxon>
        <taxon>Metazoa</taxon>
        <taxon>Spiralia</taxon>
        <taxon>Lophotrochozoa</taxon>
        <taxon>Mollusca</taxon>
        <taxon>Bivalvia</taxon>
        <taxon>Autobranchia</taxon>
        <taxon>Pteriomorphia</taxon>
        <taxon>Mytilida</taxon>
        <taxon>Mytiloidea</taxon>
        <taxon>Mytilidae</taxon>
        <taxon>Mytilinae</taxon>
        <taxon>Mytilus</taxon>
    </lineage>
</organism>
<dbReference type="Proteomes" id="UP000507470">
    <property type="component" value="Unassembled WGS sequence"/>
</dbReference>
<feature type="compositionally biased region" description="Basic residues" evidence="1">
    <location>
        <begin position="179"/>
        <end position="192"/>
    </location>
</feature>
<gene>
    <name evidence="2" type="ORF">MCOR_13938</name>
</gene>
<protein>
    <submittedName>
        <fullName evidence="2">Uncharacterized protein</fullName>
    </submittedName>
</protein>
<dbReference type="AlphaFoldDB" id="A0A6J8B3E4"/>
<dbReference type="EMBL" id="CACVKT020002382">
    <property type="protein sequence ID" value="CAC5377644.1"/>
    <property type="molecule type" value="Genomic_DNA"/>
</dbReference>
<reference evidence="2 3" key="1">
    <citation type="submission" date="2020-06" db="EMBL/GenBank/DDBJ databases">
        <authorList>
            <person name="Li R."/>
            <person name="Bekaert M."/>
        </authorList>
    </citation>
    <scope>NUCLEOTIDE SEQUENCE [LARGE SCALE GENOMIC DNA]</scope>
    <source>
        <strain evidence="3">wild</strain>
    </source>
</reference>
<accession>A0A6J8B3E4</accession>
<sequence>MNAEELLSEQIVENINIDDEASEVNGSLQEKKRERLSSVVAGGSSKQYLGKELQLSDIDKMTTEQINKLYCKYEARLGASMTKTLGNSFINLYVMGVSKFFKVVNPPILIQDLEEDPFINNALTNTCCELYYRYGMYLAPFTAILTTARHIEPLASLDFRKKDENNDIKMMNENPEQKRKQRRKKKVFKKPKPKDPKRVAAGKKGAEGIACRSNKMASALAMMLGGAITNAFAFSGSNYLFSHMGSNANEEKIRHDKAIEKLEKAQAEWNKRRIQRLDFINEQLQKNIMPNILFEDVDQAMKQYYYITSKQLTHYHPNLN</sequence>
<feature type="region of interest" description="Disordered" evidence="1">
    <location>
        <begin position="165"/>
        <end position="204"/>
    </location>
</feature>
<evidence type="ECO:0000313" key="2">
    <source>
        <dbReference type="EMBL" id="CAC5377644.1"/>
    </source>
</evidence>
<evidence type="ECO:0000256" key="1">
    <source>
        <dbReference type="SAM" id="MobiDB-lite"/>
    </source>
</evidence>
<proteinExistence type="predicted"/>